<evidence type="ECO:0000256" key="2">
    <source>
        <dbReference type="ARBA" id="ARBA00022448"/>
    </source>
</evidence>
<sequence length="593" mass="66371">IKFGIVGHAEGIVHHPNISPLAIFNTARAYPDIPFIIPHFGAGYFQELLHLSWSCPNVYIDTSGSNQWVRWMPYELNLETLFRKTYELLGPERIIFGTDASGFPRGYPYRYLQDQVRVCRELRFPEADIELIFGNNARRLLKLPVGKAVGSTNAPSKTLRFLVAGLLLLSITACSAKRSEESGSAAATASGDQTQPVTIEYWQYEFPAKVELINSLIQEFETEHPNIKVKQTNFPYDQYNQKVATLVPAGKGPDVINLYYGWLPKYVQSGYLQPLSESSFPGIAEAFFPFVDTAKLNGSYYALPTGVRTLGLFYNKDLFTKAGVDPDKPPTTWEELVSDAKALTETDKNGQLVTEGFAWEPGSQLHHWFRDGLLYQAGGKDTSEDRRKILWNDTPAGLEAFKYLVDFATVHKVGINGFYTDDANAFKTGHAAINVDGSYRLGSIKKDAPDLNFAVAPLPGYKGKSTQASFWANAIPANVTGEKLEAATTFLQFLISKGVQEQWVEKVGELPAQKEVALQDKYVNDPLLGPFISQLNDANAHFFIDETQERTLFVNAVDEVLLNHVPEEQAFNDLVSKTQKLYDDYWAKQDKKK</sequence>
<dbReference type="CDD" id="cd14749">
    <property type="entry name" value="PBP2_XBP1_like"/>
    <property type="match status" value="1"/>
</dbReference>
<dbReference type="InterPro" id="IPR006059">
    <property type="entry name" value="SBP"/>
</dbReference>
<dbReference type="InterPro" id="IPR006680">
    <property type="entry name" value="Amidohydro-rel"/>
</dbReference>
<keyword evidence="2" id="KW-0813">Transport</keyword>
<evidence type="ECO:0000256" key="1">
    <source>
        <dbReference type="ARBA" id="ARBA00008520"/>
    </source>
</evidence>
<dbReference type="Gene3D" id="3.20.20.140">
    <property type="entry name" value="Metal-dependent hydrolases"/>
    <property type="match status" value="1"/>
</dbReference>
<accession>A0A8T1A7K3</accession>
<evidence type="ECO:0000259" key="4">
    <source>
        <dbReference type="Pfam" id="PF04909"/>
    </source>
</evidence>
<proteinExistence type="inferred from homology"/>
<dbReference type="PANTHER" id="PTHR30061:SF50">
    <property type="entry name" value="MALTOSE_MALTODEXTRIN-BINDING PERIPLASMIC PROTEIN"/>
    <property type="match status" value="1"/>
</dbReference>
<feature type="domain" description="Amidohydrolase-related" evidence="4">
    <location>
        <begin position="19"/>
        <end position="143"/>
    </location>
</feature>
<dbReference type="GO" id="GO:0015768">
    <property type="term" value="P:maltose transport"/>
    <property type="evidence" value="ECO:0007669"/>
    <property type="project" value="TreeGrafter"/>
</dbReference>
<dbReference type="SUPFAM" id="SSF53850">
    <property type="entry name" value="Periplasmic binding protein-like II"/>
    <property type="match status" value="1"/>
</dbReference>
<dbReference type="SUPFAM" id="SSF51556">
    <property type="entry name" value="Metallo-dependent hydrolases"/>
    <property type="match status" value="1"/>
</dbReference>
<dbReference type="GO" id="GO:0042956">
    <property type="term" value="P:maltodextrin transmembrane transport"/>
    <property type="evidence" value="ECO:0007669"/>
    <property type="project" value="TreeGrafter"/>
</dbReference>
<organism evidence="5 6">
    <name type="scientific">Phytophthora cactorum</name>
    <dbReference type="NCBI Taxonomy" id="29920"/>
    <lineage>
        <taxon>Eukaryota</taxon>
        <taxon>Sar</taxon>
        <taxon>Stramenopiles</taxon>
        <taxon>Oomycota</taxon>
        <taxon>Peronosporomycetes</taxon>
        <taxon>Peronosporales</taxon>
        <taxon>Peronosporaceae</taxon>
        <taxon>Phytophthora</taxon>
    </lineage>
</organism>
<dbReference type="Proteomes" id="UP000774804">
    <property type="component" value="Unassembled WGS sequence"/>
</dbReference>
<evidence type="ECO:0000313" key="5">
    <source>
        <dbReference type="EMBL" id="KAG2874940.1"/>
    </source>
</evidence>
<dbReference type="InterPro" id="IPR032466">
    <property type="entry name" value="Metal_Hydrolase"/>
</dbReference>
<dbReference type="GO" id="GO:1901982">
    <property type="term" value="F:maltose binding"/>
    <property type="evidence" value="ECO:0007669"/>
    <property type="project" value="TreeGrafter"/>
</dbReference>
<dbReference type="Pfam" id="PF04909">
    <property type="entry name" value="Amidohydro_2"/>
    <property type="match status" value="1"/>
</dbReference>
<dbReference type="EMBL" id="RCMI01002759">
    <property type="protein sequence ID" value="KAG2874940.1"/>
    <property type="molecule type" value="Genomic_DNA"/>
</dbReference>
<dbReference type="PANTHER" id="PTHR30061">
    <property type="entry name" value="MALTOSE-BINDING PERIPLASMIC PROTEIN"/>
    <property type="match status" value="1"/>
</dbReference>
<keyword evidence="3" id="KW-0732">Signal</keyword>
<feature type="non-terminal residue" evidence="5">
    <location>
        <position position="1"/>
    </location>
</feature>
<comment type="similarity">
    <text evidence="1">Belongs to the bacterial solute-binding protein 1 family.</text>
</comment>
<reference evidence="5" key="1">
    <citation type="submission" date="2018-10" db="EMBL/GenBank/DDBJ databases">
        <title>Effector identification in a new, highly contiguous assembly of the strawberry crown rot pathogen Phytophthora cactorum.</title>
        <authorList>
            <person name="Armitage A.D."/>
            <person name="Nellist C.F."/>
            <person name="Bates H."/>
            <person name="Vickerstaff R.J."/>
            <person name="Harrison R.J."/>
        </authorList>
    </citation>
    <scope>NUCLEOTIDE SEQUENCE</scope>
    <source>
        <strain evidence="5">4032</strain>
    </source>
</reference>
<evidence type="ECO:0000256" key="3">
    <source>
        <dbReference type="ARBA" id="ARBA00022729"/>
    </source>
</evidence>
<dbReference type="Pfam" id="PF13416">
    <property type="entry name" value="SBP_bac_8"/>
    <property type="match status" value="1"/>
</dbReference>
<dbReference type="Gene3D" id="3.40.190.10">
    <property type="entry name" value="Periplasmic binding protein-like II"/>
    <property type="match status" value="1"/>
</dbReference>
<gene>
    <name evidence="5" type="ORF">PC115_g24034</name>
</gene>
<dbReference type="GO" id="GO:0016787">
    <property type="term" value="F:hydrolase activity"/>
    <property type="evidence" value="ECO:0007669"/>
    <property type="project" value="InterPro"/>
</dbReference>
<comment type="caution">
    <text evidence="5">The sequence shown here is derived from an EMBL/GenBank/DDBJ whole genome shotgun (WGS) entry which is preliminary data.</text>
</comment>
<name>A0A8T1A7K3_9STRA</name>
<protein>
    <recommendedName>
        <fullName evidence="4">Amidohydrolase-related domain-containing protein</fullName>
    </recommendedName>
</protein>
<dbReference type="AlphaFoldDB" id="A0A8T1A7K3"/>
<evidence type="ECO:0000313" key="6">
    <source>
        <dbReference type="Proteomes" id="UP000774804"/>
    </source>
</evidence>